<dbReference type="PROSITE" id="PS51900">
    <property type="entry name" value="CB"/>
    <property type="match status" value="1"/>
</dbReference>
<dbReference type="InterPro" id="IPR010998">
    <property type="entry name" value="Integrase_recombinase_N"/>
</dbReference>
<comment type="similarity">
    <text evidence="1">Belongs to the 'phage' integrase family.</text>
</comment>
<dbReference type="Proteomes" id="UP001057291">
    <property type="component" value="Unassembled WGS sequence"/>
</dbReference>
<dbReference type="Gene3D" id="1.10.443.10">
    <property type="entry name" value="Intergrase catalytic core"/>
    <property type="match status" value="1"/>
</dbReference>
<dbReference type="PROSITE" id="PS51898">
    <property type="entry name" value="TYR_RECOMBINASE"/>
    <property type="match status" value="1"/>
</dbReference>
<evidence type="ECO:0000256" key="2">
    <source>
        <dbReference type="ARBA" id="ARBA00023125"/>
    </source>
</evidence>
<feature type="domain" description="Core-binding (CB)" evidence="6">
    <location>
        <begin position="55"/>
        <end position="142"/>
    </location>
</feature>
<evidence type="ECO:0000313" key="8">
    <source>
        <dbReference type="Proteomes" id="UP001057291"/>
    </source>
</evidence>
<dbReference type="InterPro" id="IPR050090">
    <property type="entry name" value="Tyrosine_recombinase_XerCD"/>
</dbReference>
<dbReference type="PANTHER" id="PTHR30349">
    <property type="entry name" value="PHAGE INTEGRASE-RELATED"/>
    <property type="match status" value="1"/>
</dbReference>
<keyword evidence="3" id="KW-0233">DNA recombination</keyword>
<sequence length="352" mass="40236">MTKTAKGQGKRGHRKTNIAVPQMVLDRLTTDDLNLTLKTDGVDGFKTAGGKGKTLTLDDIFNRYYTARKAAGAANRTLEDYVKHMRWLRLFMALNYNGLDNFVPNRKVIRDWISHMMTVQKLKPSTINIRLRTVKAMFNWAKAEGLLEESPFENIELLKVPEEEFNVLSKQQERRLLGVCDLNTIIGIRDALLISFLLDTGVRIGECLNIHVSDVNLTNRSVLVRGESAKTRKARTVYFGNRTQKLLMAYLQWHEQAAEAPNLFVNEYGTPLIKDWASKRIHYLGDKAGIKGVRVSPHTLRHTFATCYIKATGDPFSLRRLLGHSTMEMVNRYVNQNTDDVRKQYQKSLVLH</sequence>
<dbReference type="InterPro" id="IPR011010">
    <property type="entry name" value="DNA_brk_join_enz"/>
</dbReference>
<dbReference type="InterPro" id="IPR002104">
    <property type="entry name" value="Integrase_catalytic"/>
</dbReference>
<keyword evidence="8" id="KW-1185">Reference proteome</keyword>
<reference evidence="7" key="1">
    <citation type="journal article" date="2023" name="Int. J. Syst. Evol. Microbiol.">
        <title>Collibacillus ludicampi gen. nov., sp. nov., a new soil bacterium of the family Alicyclobacillaceae.</title>
        <authorList>
            <person name="Jojima T."/>
            <person name="Ioku Y."/>
            <person name="Fukuta Y."/>
            <person name="Shirasaka N."/>
            <person name="Matsumura Y."/>
            <person name="Mori M."/>
        </authorList>
    </citation>
    <scope>NUCLEOTIDE SEQUENCE</scope>
    <source>
        <strain evidence="7">TP075</strain>
    </source>
</reference>
<dbReference type="EMBL" id="BOQE01000001">
    <property type="protein sequence ID" value="GIM44727.1"/>
    <property type="molecule type" value="Genomic_DNA"/>
</dbReference>
<evidence type="ECO:0000256" key="4">
    <source>
        <dbReference type="PROSITE-ProRule" id="PRU01248"/>
    </source>
</evidence>
<proteinExistence type="inferred from homology"/>
<dbReference type="GO" id="GO:0006310">
    <property type="term" value="P:DNA recombination"/>
    <property type="evidence" value="ECO:0007669"/>
    <property type="project" value="UniProtKB-KW"/>
</dbReference>
<dbReference type="InterPro" id="IPR044068">
    <property type="entry name" value="CB"/>
</dbReference>
<dbReference type="SUPFAM" id="SSF56349">
    <property type="entry name" value="DNA breaking-rejoining enzymes"/>
    <property type="match status" value="1"/>
</dbReference>
<evidence type="ECO:0000259" key="6">
    <source>
        <dbReference type="PROSITE" id="PS51900"/>
    </source>
</evidence>
<accession>A0AAV4LB68</accession>
<dbReference type="GO" id="GO:0003677">
    <property type="term" value="F:DNA binding"/>
    <property type="evidence" value="ECO:0007669"/>
    <property type="project" value="UniProtKB-UniRule"/>
</dbReference>
<gene>
    <name evidence="7" type="ORF">DNHGIG_02760</name>
</gene>
<comment type="caution">
    <text evidence="7">The sequence shown here is derived from an EMBL/GenBank/DDBJ whole genome shotgun (WGS) entry which is preliminary data.</text>
</comment>
<dbReference type="Pfam" id="PF00589">
    <property type="entry name" value="Phage_integrase"/>
    <property type="match status" value="1"/>
</dbReference>
<evidence type="ECO:0000313" key="7">
    <source>
        <dbReference type="EMBL" id="GIM44727.1"/>
    </source>
</evidence>
<dbReference type="RefSeq" id="WP_282197991.1">
    <property type="nucleotide sequence ID" value="NZ_BOQE01000001.1"/>
</dbReference>
<dbReference type="InterPro" id="IPR013762">
    <property type="entry name" value="Integrase-like_cat_sf"/>
</dbReference>
<dbReference type="AlphaFoldDB" id="A0AAV4LB68"/>
<evidence type="ECO:0000256" key="3">
    <source>
        <dbReference type="ARBA" id="ARBA00023172"/>
    </source>
</evidence>
<organism evidence="7 8">
    <name type="scientific">Collibacillus ludicampi</name>
    <dbReference type="NCBI Taxonomy" id="2771369"/>
    <lineage>
        <taxon>Bacteria</taxon>
        <taxon>Bacillati</taxon>
        <taxon>Bacillota</taxon>
        <taxon>Bacilli</taxon>
        <taxon>Bacillales</taxon>
        <taxon>Alicyclobacillaceae</taxon>
        <taxon>Collibacillus</taxon>
    </lineage>
</organism>
<dbReference type="PANTHER" id="PTHR30349:SF41">
    <property type="entry name" value="INTEGRASE_RECOMBINASE PROTEIN MJ0367-RELATED"/>
    <property type="match status" value="1"/>
</dbReference>
<evidence type="ECO:0008006" key="9">
    <source>
        <dbReference type="Google" id="ProtNLM"/>
    </source>
</evidence>
<protein>
    <recommendedName>
        <fullName evidence="9">Integrase</fullName>
    </recommendedName>
</protein>
<evidence type="ECO:0000256" key="1">
    <source>
        <dbReference type="ARBA" id="ARBA00008857"/>
    </source>
</evidence>
<keyword evidence="2 4" id="KW-0238">DNA-binding</keyword>
<evidence type="ECO:0000259" key="5">
    <source>
        <dbReference type="PROSITE" id="PS51898"/>
    </source>
</evidence>
<dbReference type="CDD" id="cd00397">
    <property type="entry name" value="DNA_BRE_C"/>
    <property type="match status" value="1"/>
</dbReference>
<feature type="domain" description="Tyr recombinase" evidence="5">
    <location>
        <begin position="163"/>
        <end position="346"/>
    </location>
</feature>
<dbReference type="GO" id="GO:0015074">
    <property type="term" value="P:DNA integration"/>
    <property type="evidence" value="ECO:0007669"/>
    <property type="project" value="InterPro"/>
</dbReference>
<name>A0AAV4LB68_9BACL</name>
<dbReference type="Gene3D" id="1.10.150.130">
    <property type="match status" value="1"/>
</dbReference>